<evidence type="ECO:0000256" key="7">
    <source>
        <dbReference type="ARBA" id="ARBA00038781"/>
    </source>
</evidence>
<keyword evidence="4" id="KW-0547">Nucleotide-binding</keyword>
<evidence type="ECO:0000256" key="3">
    <source>
        <dbReference type="ARBA" id="ARBA00022505"/>
    </source>
</evidence>
<dbReference type="GO" id="GO:1901238">
    <property type="term" value="F:ABC-type tungstate transporter activity"/>
    <property type="evidence" value="ECO:0007669"/>
    <property type="project" value="UniProtKB-EC"/>
</dbReference>
<dbReference type="InterPro" id="IPR003593">
    <property type="entry name" value="AAA+_ATPase"/>
</dbReference>
<proteinExistence type="inferred from homology"/>
<dbReference type="GeneID" id="85228810"/>
<evidence type="ECO:0000256" key="8">
    <source>
        <dbReference type="ARBA" id="ARBA00039025"/>
    </source>
</evidence>
<comment type="subunit">
    <text evidence="7">The complex is composed of two ATP-binding proteins (WtpC), two transmembrane proteins (WtpB) and a solute-binding protein (WtpA).</text>
</comment>
<dbReference type="InterPro" id="IPR050166">
    <property type="entry name" value="ABC_transporter_ATP-bind"/>
</dbReference>
<evidence type="ECO:0000256" key="11">
    <source>
        <dbReference type="ARBA" id="ARBA00057369"/>
    </source>
</evidence>
<evidence type="ECO:0000256" key="4">
    <source>
        <dbReference type="ARBA" id="ARBA00022741"/>
    </source>
</evidence>
<dbReference type="Pfam" id="PF00005">
    <property type="entry name" value="ABC_tran"/>
    <property type="match status" value="1"/>
</dbReference>
<evidence type="ECO:0000313" key="13">
    <source>
        <dbReference type="EMBL" id="WOF15452.1"/>
    </source>
</evidence>
<dbReference type="AlphaFoldDB" id="A0AA97FBE6"/>
<dbReference type="FunFam" id="3.40.50.300:FF:000425">
    <property type="entry name" value="Probable ABC transporter, ATP-binding subunit"/>
    <property type="match status" value="1"/>
</dbReference>
<dbReference type="Gene3D" id="3.40.50.300">
    <property type="entry name" value="P-loop containing nucleotide triphosphate hydrolases"/>
    <property type="match status" value="1"/>
</dbReference>
<gene>
    <name evidence="13" type="ORF">F1737_01535</name>
</gene>
<dbReference type="GO" id="GO:0016887">
    <property type="term" value="F:ATP hydrolysis activity"/>
    <property type="evidence" value="ECO:0007669"/>
    <property type="project" value="InterPro"/>
</dbReference>
<dbReference type="PANTHER" id="PTHR42788">
    <property type="entry name" value="TAURINE IMPORT ATP-BINDING PROTEIN-RELATED"/>
    <property type="match status" value="1"/>
</dbReference>
<dbReference type="PROSITE" id="PS00211">
    <property type="entry name" value="ABC_TRANSPORTER_1"/>
    <property type="match status" value="1"/>
</dbReference>
<dbReference type="RefSeq" id="WP_317137022.1">
    <property type="nucleotide sequence ID" value="NZ_CP043875.1"/>
</dbReference>
<evidence type="ECO:0000256" key="10">
    <source>
        <dbReference type="ARBA" id="ARBA00047936"/>
    </source>
</evidence>
<dbReference type="InterPro" id="IPR027417">
    <property type="entry name" value="P-loop_NTPase"/>
</dbReference>
<evidence type="ECO:0000256" key="1">
    <source>
        <dbReference type="ARBA" id="ARBA00004236"/>
    </source>
</evidence>
<evidence type="ECO:0000313" key="14">
    <source>
        <dbReference type="Proteomes" id="UP001301797"/>
    </source>
</evidence>
<evidence type="ECO:0000256" key="6">
    <source>
        <dbReference type="ARBA" id="ARBA00038307"/>
    </source>
</evidence>
<evidence type="ECO:0000259" key="12">
    <source>
        <dbReference type="PROSITE" id="PS50893"/>
    </source>
</evidence>
<keyword evidence="5 13" id="KW-0067">ATP-binding</keyword>
<keyword evidence="14" id="KW-1185">Reference proteome</keyword>
<dbReference type="InterPro" id="IPR017871">
    <property type="entry name" value="ABC_transporter-like_CS"/>
</dbReference>
<reference evidence="13 14" key="1">
    <citation type="submission" date="2019-09" db="EMBL/GenBank/DDBJ databases">
        <title>The complete genome of Methanoplanus sp. FWC-SCC4.</title>
        <authorList>
            <person name="Chen S.-C."/>
            <person name="Zhou Y.-Z."/>
            <person name="Lai M.-C."/>
        </authorList>
    </citation>
    <scope>NUCLEOTIDE SEQUENCE [LARGE SCALE GENOMIC DNA]</scope>
    <source>
        <strain evidence="13 14">FWC-SCC4</strain>
    </source>
</reference>
<evidence type="ECO:0000256" key="2">
    <source>
        <dbReference type="ARBA" id="ARBA00022448"/>
    </source>
</evidence>
<feature type="domain" description="ABC transporter" evidence="12">
    <location>
        <begin position="4"/>
        <end position="236"/>
    </location>
</feature>
<dbReference type="SMART" id="SM00382">
    <property type="entry name" value="AAA"/>
    <property type="match status" value="1"/>
</dbReference>
<dbReference type="PROSITE" id="PS50893">
    <property type="entry name" value="ABC_TRANSPORTER_2"/>
    <property type="match status" value="1"/>
</dbReference>
<keyword evidence="3" id="KW-0500">Molybdenum</keyword>
<comment type="function">
    <text evidence="11">Part of the ABC transporter complex WtpABC involved in molybdate/tungstate import. Responsible for energy coupling to the transport system.</text>
</comment>
<organism evidence="13 14">
    <name type="scientific">Methanochimaera problematica</name>
    <dbReference type="NCBI Taxonomy" id="2609417"/>
    <lineage>
        <taxon>Archaea</taxon>
        <taxon>Methanobacteriati</taxon>
        <taxon>Methanobacteriota</taxon>
        <taxon>Stenosarchaea group</taxon>
        <taxon>Methanomicrobia</taxon>
        <taxon>Methanomicrobiales</taxon>
        <taxon>Methanomicrobiaceae</taxon>
        <taxon>Methanochimaera</taxon>
    </lineage>
</organism>
<dbReference type="SUPFAM" id="SSF52540">
    <property type="entry name" value="P-loop containing nucleoside triphosphate hydrolases"/>
    <property type="match status" value="1"/>
</dbReference>
<comment type="similarity">
    <text evidence="6">Belongs to the ABC transporter superfamily. Sulfate/tungstate importer (TC 3.A.1.6) family.</text>
</comment>
<accession>A0AA97FBE6</accession>
<dbReference type="Proteomes" id="UP001301797">
    <property type="component" value="Chromosome"/>
</dbReference>
<dbReference type="EC" id="7.3.2.6" evidence="8"/>
<keyword evidence="2" id="KW-0813">Transport</keyword>
<name>A0AA97FBE6_9EURY</name>
<dbReference type="InterPro" id="IPR003439">
    <property type="entry name" value="ABC_transporter-like_ATP-bd"/>
</dbReference>
<evidence type="ECO:0000256" key="5">
    <source>
        <dbReference type="ARBA" id="ARBA00022840"/>
    </source>
</evidence>
<dbReference type="GO" id="GO:0005524">
    <property type="term" value="F:ATP binding"/>
    <property type="evidence" value="ECO:0007669"/>
    <property type="project" value="UniProtKB-KW"/>
</dbReference>
<comment type="catalytic activity">
    <reaction evidence="10">
        <text>tungstate(in) + ATP + H2O = tungstate(out) + ADP + phosphate + H(+)</text>
        <dbReference type="Rhea" id="RHEA:35027"/>
        <dbReference type="ChEBI" id="CHEBI:15377"/>
        <dbReference type="ChEBI" id="CHEBI:15378"/>
        <dbReference type="ChEBI" id="CHEBI:30616"/>
        <dbReference type="ChEBI" id="CHEBI:43474"/>
        <dbReference type="ChEBI" id="CHEBI:46502"/>
        <dbReference type="ChEBI" id="CHEBI:456216"/>
        <dbReference type="EC" id="7.3.2.6"/>
    </reaction>
</comment>
<dbReference type="PANTHER" id="PTHR42788:SF13">
    <property type="entry name" value="ALIPHATIC SULFONATES IMPORT ATP-BINDING PROTEIN SSUB"/>
    <property type="match status" value="1"/>
</dbReference>
<dbReference type="CDD" id="cd03293">
    <property type="entry name" value="ABC_NrtD_SsuB_transporters"/>
    <property type="match status" value="1"/>
</dbReference>
<comment type="subcellular location">
    <subcellularLocation>
        <location evidence="1">Cell membrane</location>
    </subcellularLocation>
</comment>
<dbReference type="EMBL" id="CP043875">
    <property type="protein sequence ID" value="WOF15452.1"/>
    <property type="molecule type" value="Genomic_DNA"/>
</dbReference>
<evidence type="ECO:0000256" key="9">
    <source>
        <dbReference type="ARBA" id="ARBA00041133"/>
    </source>
</evidence>
<dbReference type="GO" id="GO:0005886">
    <property type="term" value="C:plasma membrane"/>
    <property type="evidence" value="ECO:0007669"/>
    <property type="project" value="UniProtKB-SubCell"/>
</dbReference>
<sequence>MGSVSVKKVVRVFEKEGQEPVVALQDVSLDISDKEFVCLVGPSGCGKTTLLRIIAGLDTPDSGEAALNGEPIKGPDPERGMVFQEYSLFPWRNVTDNIAFGLEMKGMSKAERRKIAEEYLNIVNLESFGKAYPHELSGGMRQRVAIARALANEPKVLLMDEPFGALDAQTRNTMQRELLEIWRKTKKTIIFVTHSVDEAVFLADRIVVFSARPGKIKEIVEVKIPRCRDRTAPEFAHLRKYVLSLMGEGTS</sequence>
<protein>
    <recommendedName>
        <fullName evidence="9">Molybdate/tungstate import ATP-binding protein WtpC</fullName>
        <ecNumber evidence="8">7.3.2.6</ecNumber>
    </recommendedName>
</protein>
<dbReference type="KEGG" id="mefw:F1737_01535"/>